<feature type="domain" description="DM7" evidence="4">
    <location>
        <begin position="70"/>
        <end position="157"/>
    </location>
</feature>
<gene>
    <name evidence="5" type="ORF">AWZ03_011862</name>
</gene>
<organism evidence="5 6">
    <name type="scientific">Drosophila navojoa</name>
    <name type="common">Fruit fly</name>
    <dbReference type="NCBI Taxonomy" id="7232"/>
    <lineage>
        <taxon>Eukaryota</taxon>
        <taxon>Metazoa</taxon>
        <taxon>Ecdysozoa</taxon>
        <taxon>Arthropoda</taxon>
        <taxon>Hexapoda</taxon>
        <taxon>Insecta</taxon>
        <taxon>Pterygota</taxon>
        <taxon>Neoptera</taxon>
        <taxon>Endopterygota</taxon>
        <taxon>Diptera</taxon>
        <taxon>Brachycera</taxon>
        <taxon>Muscomorpha</taxon>
        <taxon>Ephydroidea</taxon>
        <taxon>Drosophilidae</taxon>
        <taxon>Drosophila</taxon>
    </lineage>
</organism>
<feature type="domain" description="DM7" evidence="4">
    <location>
        <begin position="242"/>
        <end position="346"/>
    </location>
</feature>
<keyword evidence="6" id="KW-1185">Reference proteome</keyword>
<dbReference type="OMA" id="VHPHESE"/>
<evidence type="ECO:0000259" key="4">
    <source>
        <dbReference type="SMART" id="SM00688"/>
    </source>
</evidence>
<feature type="compositionally biased region" description="Acidic residues" evidence="3">
    <location>
        <begin position="368"/>
        <end position="393"/>
    </location>
</feature>
<sequence>MDSDVEGAAGAAAAAAAQETNAAGSSHVGIAAPTSGNKGYIEANGIAMCTLSPKEHLHDAEAAKKSEELPCPVFEIPAKMFPRNAPLHKITYLPVDLLPMGFEAGGIFPTGVLSRKYYPCRLLGARYSGMTPPLFVGCRRVPVQSLLKPLTPAGATAMVPSLPIPTNYLAPELCLGYILTHSDPPTTLRRTVPFTNVSTLYVPDLSAVPMMTHYSTPLCITILSDYIHPHVPSVARAALTERTPTIELPARYFSQEANMVMRRPVHLPERYLPPGFVAGCVFGPDSVSRILFMLLLRDAPPDVERNVLTVPPIFVGQWMDKKTPKRYLFPKETYMMSFVRPTPPTNTLEEDVEVVSDRVQALPRLNEIEESEDEEPEDEEPEDEEPEDEEPALEEAAGGMLELDEAAGGMLELDEAAGGEEPVGEESEEYLKEEYLDYDELEDYEYEYEFEYDPDLETYEFDDESVLSPLEDETDEDNRSTTPFVNSEDDRSTTPFVNSEDDRSTTPCVNSEDDRSTTPCVNSEDDRSTMPLIYGDERPKRIPFPYTVKMCSIPLGDKPCGGVWFFKVRGNKEDIDAMHRDLKAAGIKLATEIFDQKTLRRARLQWVDLHARHSEIVANMVQKHEKKVERPQKIRKPKPPIVKPTCTHASTEPHRPCPSSRLGGRCCNCQRKLN</sequence>
<name>A0A484AYM4_DRONA</name>
<reference evidence="5 6" key="1">
    <citation type="journal article" date="2019" name="J. Hered.">
        <title>An Improved Genome Assembly for Drosophila navojoa, the Basal Species in the mojavensis Cluster.</title>
        <authorList>
            <person name="Vanderlinde T."/>
            <person name="Dupim E.G."/>
            <person name="Nazario-Yepiz N.O."/>
            <person name="Carvalho A.B."/>
        </authorList>
    </citation>
    <scope>NUCLEOTIDE SEQUENCE [LARGE SCALE GENOMIC DNA]</scope>
    <source>
        <strain evidence="5">Navoj_Jal97</strain>
        <tissue evidence="5">Whole organism</tissue>
    </source>
</reference>
<comment type="similarity">
    <text evidence="2">Belongs to the DM7 family.</text>
</comment>
<evidence type="ECO:0000256" key="2">
    <source>
        <dbReference type="ARBA" id="ARBA00025725"/>
    </source>
</evidence>
<proteinExistence type="inferred from homology"/>
<evidence type="ECO:0000256" key="3">
    <source>
        <dbReference type="SAM" id="MobiDB-lite"/>
    </source>
</evidence>
<protein>
    <recommendedName>
        <fullName evidence="4">DM7 domain-containing protein</fullName>
    </recommendedName>
</protein>
<comment type="caution">
    <text evidence="5">The sequence shown here is derived from an EMBL/GenBank/DDBJ whole genome shotgun (WGS) entry which is preliminary data.</text>
</comment>
<feature type="region of interest" description="Disordered" evidence="3">
    <location>
        <begin position="361"/>
        <end position="394"/>
    </location>
</feature>
<dbReference type="Proteomes" id="UP000295192">
    <property type="component" value="Unassembled WGS sequence"/>
</dbReference>
<evidence type="ECO:0000313" key="6">
    <source>
        <dbReference type="Proteomes" id="UP000295192"/>
    </source>
</evidence>
<evidence type="ECO:0000256" key="1">
    <source>
        <dbReference type="ARBA" id="ARBA00022737"/>
    </source>
</evidence>
<dbReference type="AlphaFoldDB" id="A0A484AYM4"/>
<accession>A0A484AYM4</accession>
<dbReference type="EMBL" id="LSRL02000315">
    <property type="protein sequence ID" value="TDG41727.1"/>
    <property type="molecule type" value="Genomic_DNA"/>
</dbReference>
<keyword evidence="1" id="KW-0677">Repeat</keyword>
<dbReference type="InterPro" id="IPR006610">
    <property type="entry name" value="DM7"/>
</dbReference>
<dbReference type="SMART" id="SM00688">
    <property type="entry name" value="DM7"/>
    <property type="match status" value="2"/>
</dbReference>
<dbReference type="OrthoDB" id="7867651at2759"/>
<evidence type="ECO:0000313" key="5">
    <source>
        <dbReference type="EMBL" id="TDG41727.1"/>
    </source>
</evidence>
<feature type="region of interest" description="Disordered" evidence="3">
    <location>
        <begin position="468"/>
        <end position="531"/>
    </location>
</feature>
<feature type="region of interest" description="Disordered" evidence="3">
    <location>
        <begin position="630"/>
        <end position="654"/>
    </location>
</feature>